<dbReference type="InterPro" id="IPR036034">
    <property type="entry name" value="PDZ_sf"/>
</dbReference>
<dbReference type="GO" id="GO:0043484">
    <property type="term" value="P:regulation of RNA splicing"/>
    <property type="evidence" value="ECO:0007669"/>
    <property type="project" value="TreeGrafter"/>
</dbReference>
<organism evidence="7">
    <name type="scientific">Angiostrongylus costaricensis</name>
    <name type="common">Nematode worm</name>
    <dbReference type="NCBI Taxonomy" id="334426"/>
    <lineage>
        <taxon>Eukaryota</taxon>
        <taxon>Metazoa</taxon>
        <taxon>Ecdysozoa</taxon>
        <taxon>Nematoda</taxon>
        <taxon>Chromadorea</taxon>
        <taxon>Rhabditida</taxon>
        <taxon>Rhabditina</taxon>
        <taxon>Rhabditomorpha</taxon>
        <taxon>Strongyloidea</taxon>
        <taxon>Metastrongylidae</taxon>
        <taxon>Angiostrongylus</taxon>
    </lineage>
</organism>
<evidence type="ECO:0000256" key="2">
    <source>
        <dbReference type="ARBA" id="ARBA00023242"/>
    </source>
</evidence>
<accession>A0A0R3Q121</accession>
<dbReference type="STRING" id="334426.A0A0R3Q121"/>
<evidence type="ECO:0000259" key="4">
    <source>
        <dbReference type="PROSITE" id="PS50106"/>
    </source>
</evidence>
<dbReference type="InterPro" id="IPR052082">
    <property type="entry name" value="Myelin_sheath_structural"/>
</dbReference>
<feature type="compositionally biased region" description="Polar residues" evidence="3">
    <location>
        <begin position="168"/>
        <end position="182"/>
    </location>
</feature>
<dbReference type="GO" id="GO:0005634">
    <property type="term" value="C:nucleus"/>
    <property type="evidence" value="ECO:0007669"/>
    <property type="project" value="UniProtKB-SubCell"/>
</dbReference>
<dbReference type="EMBL" id="UYYA01005155">
    <property type="protein sequence ID" value="VDM64257.1"/>
    <property type="molecule type" value="Genomic_DNA"/>
</dbReference>
<dbReference type="SUPFAM" id="SSF50156">
    <property type="entry name" value="PDZ domain-like"/>
    <property type="match status" value="1"/>
</dbReference>
<dbReference type="OrthoDB" id="447516at2759"/>
<feature type="domain" description="PDZ" evidence="4">
    <location>
        <begin position="1"/>
        <end position="47"/>
    </location>
</feature>
<reference evidence="5 6" key="2">
    <citation type="submission" date="2018-11" db="EMBL/GenBank/DDBJ databases">
        <authorList>
            <consortium name="Pathogen Informatics"/>
        </authorList>
    </citation>
    <scope>NUCLEOTIDE SEQUENCE [LARGE SCALE GENOMIC DNA]</scope>
    <source>
        <strain evidence="5 6">Costa Rica</strain>
    </source>
</reference>
<comment type="subcellular location">
    <subcellularLocation>
        <location evidence="1">Nucleus</location>
    </subcellularLocation>
</comment>
<dbReference type="InterPro" id="IPR001478">
    <property type="entry name" value="PDZ"/>
</dbReference>
<evidence type="ECO:0000256" key="3">
    <source>
        <dbReference type="SAM" id="MobiDB-lite"/>
    </source>
</evidence>
<dbReference type="PANTHER" id="PTHR23348:SF16">
    <property type="entry name" value="LEUCINE RICH REPEAT FAMILY PROTEIN"/>
    <property type="match status" value="1"/>
</dbReference>
<proteinExistence type="predicted"/>
<name>A0A0R3Q121_ANGCS</name>
<feature type="region of interest" description="Disordered" evidence="3">
    <location>
        <begin position="150"/>
        <end position="182"/>
    </location>
</feature>
<dbReference type="Proteomes" id="UP000267027">
    <property type="component" value="Unassembled WGS sequence"/>
</dbReference>
<keyword evidence="2" id="KW-0539">Nucleus</keyword>
<reference evidence="7" key="1">
    <citation type="submission" date="2017-02" db="UniProtKB">
        <authorList>
            <consortium name="WormBaseParasite"/>
        </authorList>
    </citation>
    <scope>IDENTIFICATION</scope>
</reference>
<keyword evidence="6" id="KW-1185">Reference proteome</keyword>
<evidence type="ECO:0000313" key="5">
    <source>
        <dbReference type="EMBL" id="VDM64257.1"/>
    </source>
</evidence>
<dbReference type="PROSITE" id="PS50106">
    <property type="entry name" value="PDZ"/>
    <property type="match status" value="1"/>
</dbReference>
<protein>
    <submittedName>
        <fullName evidence="7">PDZ domain-containing protein</fullName>
    </submittedName>
</protein>
<evidence type="ECO:0000313" key="7">
    <source>
        <dbReference type="WBParaSite" id="ACOC_0001267101-mRNA-1"/>
    </source>
</evidence>
<dbReference type="GO" id="GO:0005737">
    <property type="term" value="C:cytoplasm"/>
    <property type="evidence" value="ECO:0007669"/>
    <property type="project" value="TreeGrafter"/>
</dbReference>
<dbReference type="PANTHER" id="PTHR23348">
    <property type="entry name" value="PERIAXIN/AHNAK"/>
    <property type="match status" value="1"/>
</dbReference>
<sequence>MNEGIYVKDVVPKGVADLTGNILPGDRIKSLTIDFDYMVYEDAVTLLSYASPYKVKFELERKIETSPSTDRHICQQSHYSSENLNECSDSSNTIESSVIVDDLNSTVLEKEVEQKTEEEKDILSAVHNAESPIVTSEATDKAAIDLSKVESSDYASDNTSEYRESESESANEGQPQLNTTTPCSFTNINDHLEVVEDRVLPYSLIFQFYQLIFILNRKLIFGL</sequence>
<dbReference type="WBParaSite" id="ACOC_0001267101-mRNA-1">
    <property type="protein sequence ID" value="ACOC_0001267101-mRNA-1"/>
    <property type="gene ID" value="ACOC_0001267101"/>
</dbReference>
<dbReference type="AlphaFoldDB" id="A0A0R3Q121"/>
<evidence type="ECO:0000256" key="1">
    <source>
        <dbReference type="ARBA" id="ARBA00004123"/>
    </source>
</evidence>
<dbReference type="Gene3D" id="2.30.42.10">
    <property type="match status" value="1"/>
</dbReference>
<gene>
    <name evidence="5" type="ORF">ACOC_LOCUS12672</name>
</gene>
<evidence type="ECO:0000313" key="6">
    <source>
        <dbReference type="Proteomes" id="UP000267027"/>
    </source>
</evidence>